<feature type="transmembrane region" description="Helical" evidence="1">
    <location>
        <begin position="78"/>
        <end position="100"/>
    </location>
</feature>
<evidence type="ECO:0000313" key="3">
    <source>
        <dbReference type="Proteomes" id="UP000310200"/>
    </source>
</evidence>
<accession>A0A4S2L0P1</accession>
<keyword evidence="1" id="KW-1133">Transmembrane helix</keyword>
<evidence type="ECO:0000256" key="1">
    <source>
        <dbReference type="SAM" id="Phobius"/>
    </source>
</evidence>
<reference evidence="2 3" key="1">
    <citation type="journal article" date="2019" name="Philos. Trans. R. Soc. Lond., B, Biol. Sci.">
        <title>Ant behaviour and brain gene expression of defending hosts depend on the ecological success of the intruding social parasite.</title>
        <authorList>
            <person name="Kaur R."/>
            <person name="Stoldt M."/>
            <person name="Jongepier E."/>
            <person name="Feldmeyer B."/>
            <person name="Menzel F."/>
            <person name="Bornberg-Bauer E."/>
            <person name="Foitzik S."/>
        </authorList>
    </citation>
    <scope>NUCLEOTIDE SEQUENCE [LARGE SCALE GENOMIC DNA]</scope>
    <source>
        <tissue evidence="2">Whole body</tissue>
    </source>
</reference>
<feature type="transmembrane region" description="Helical" evidence="1">
    <location>
        <begin position="15"/>
        <end position="35"/>
    </location>
</feature>
<proteinExistence type="predicted"/>
<keyword evidence="1" id="KW-0472">Membrane</keyword>
<keyword evidence="3" id="KW-1185">Reference proteome</keyword>
<gene>
    <name evidence="2" type="ORF">DBV15_00249</name>
</gene>
<dbReference type="AlphaFoldDB" id="A0A4S2L0P1"/>
<protein>
    <submittedName>
        <fullName evidence="2">Uncharacterized protein</fullName>
    </submittedName>
</protein>
<name>A0A4S2L0P1_9HYME</name>
<dbReference type="Proteomes" id="UP000310200">
    <property type="component" value="Unassembled WGS sequence"/>
</dbReference>
<dbReference type="EMBL" id="QBLH01000831">
    <property type="protein sequence ID" value="TGZ54059.1"/>
    <property type="molecule type" value="Genomic_DNA"/>
</dbReference>
<evidence type="ECO:0000313" key="2">
    <source>
        <dbReference type="EMBL" id="TGZ54059.1"/>
    </source>
</evidence>
<sequence>MLLDDGRYRRIHDPVAGAAFLDIRLLFFIVVVHNVTALRRGISNAIIVRSYDRDFLHRTSSLAAKPVDRMTLGRRNSIIHLVLLLLTLMVITVEHLMLLLHQCRCCTNVAIHALR</sequence>
<organism evidence="2 3">
    <name type="scientific">Temnothorax longispinosus</name>
    <dbReference type="NCBI Taxonomy" id="300112"/>
    <lineage>
        <taxon>Eukaryota</taxon>
        <taxon>Metazoa</taxon>
        <taxon>Ecdysozoa</taxon>
        <taxon>Arthropoda</taxon>
        <taxon>Hexapoda</taxon>
        <taxon>Insecta</taxon>
        <taxon>Pterygota</taxon>
        <taxon>Neoptera</taxon>
        <taxon>Endopterygota</taxon>
        <taxon>Hymenoptera</taxon>
        <taxon>Apocrita</taxon>
        <taxon>Aculeata</taxon>
        <taxon>Formicoidea</taxon>
        <taxon>Formicidae</taxon>
        <taxon>Myrmicinae</taxon>
        <taxon>Temnothorax</taxon>
    </lineage>
</organism>
<comment type="caution">
    <text evidence="2">The sequence shown here is derived from an EMBL/GenBank/DDBJ whole genome shotgun (WGS) entry which is preliminary data.</text>
</comment>
<keyword evidence="1" id="KW-0812">Transmembrane</keyword>